<evidence type="ECO:0000256" key="1">
    <source>
        <dbReference type="SAM" id="SignalP"/>
    </source>
</evidence>
<name>A0AA51N568_9BACT</name>
<organism evidence="2 3">
    <name type="scientific">Marivirga arenosa</name>
    <dbReference type="NCBI Taxonomy" id="3059076"/>
    <lineage>
        <taxon>Bacteria</taxon>
        <taxon>Pseudomonadati</taxon>
        <taxon>Bacteroidota</taxon>
        <taxon>Cytophagia</taxon>
        <taxon>Cytophagales</taxon>
        <taxon>Marivirgaceae</taxon>
        <taxon>Marivirga</taxon>
    </lineage>
</organism>
<dbReference type="Proteomes" id="UP001244443">
    <property type="component" value="Chromosome"/>
</dbReference>
<evidence type="ECO:0000313" key="3">
    <source>
        <dbReference type="Proteomes" id="UP001244443"/>
    </source>
</evidence>
<dbReference type="AlphaFoldDB" id="A0AA51N568"/>
<keyword evidence="3" id="KW-1185">Reference proteome</keyword>
<keyword evidence="1" id="KW-0732">Signal</keyword>
<gene>
    <name evidence="2" type="ORF">QYS48_32685</name>
</gene>
<evidence type="ECO:0000313" key="2">
    <source>
        <dbReference type="EMBL" id="WMN06477.1"/>
    </source>
</evidence>
<dbReference type="InterPro" id="IPR005901">
    <property type="entry name" value="GLPGLI"/>
</dbReference>
<dbReference type="RefSeq" id="WP_308356325.1">
    <property type="nucleotide sequence ID" value="NZ_CP129970.2"/>
</dbReference>
<accession>A0AA51N568</accession>
<dbReference type="Pfam" id="PF22252">
    <property type="entry name" value="PNGase_F-II_N"/>
    <property type="match status" value="1"/>
</dbReference>
<reference evidence="2" key="1">
    <citation type="submission" date="2023-08" db="EMBL/GenBank/DDBJ databases">
        <title>Comparative genomics and taxonomic characterization of three novel marine species of genus Marivirga.</title>
        <authorList>
            <person name="Muhammad N."/>
            <person name="Kim S.-G."/>
        </authorList>
    </citation>
    <scope>NUCLEOTIDE SEQUENCE [LARGE SCALE GENOMIC DNA]</scope>
    <source>
        <strain evidence="2">ABR2-2</strain>
    </source>
</reference>
<sequence length="262" mass="30622">MKYILSINLLIISFLSFKADAQSGFKATYELNFQADSTNDKNIESEIFLLYVNNDLSQFLSYNNALRDSIRLEIKKGNMTTEEIVEQTMNRPRTKFYVKINKIFQESRIENLHQITTELYSYYQPLKLMDWTLSNETKNINGYSCQKATTSYAGRNYIAWYDAEIPISDGPYKFYGLPGLIISIYDTKEHYKFDLVGLEKGNYEIKRNLLNEDYQLITEDEYKQMRANYKANAEAMAERVFSQMDGNKKPKKSTANNPIELE</sequence>
<feature type="chain" id="PRO_5041282163" evidence="1">
    <location>
        <begin position="22"/>
        <end position="262"/>
    </location>
</feature>
<dbReference type="EMBL" id="CP129970">
    <property type="protein sequence ID" value="WMN06477.1"/>
    <property type="molecule type" value="Genomic_DNA"/>
</dbReference>
<dbReference type="NCBIfam" id="TIGR01200">
    <property type="entry name" value="GLPGLI"/>
    <property type="match status" value="1"/>
</dbReference>
<feature type="signal peptide" evidence="1">
    <location>
        <begin position="1"/>
        <end position="21"/>
    </location>
</feature>
<protein>
    <submittedName>
        <fullName evidence="2">GLPGLI family protein</fullName>
    </submittedName>
</protein>
<proteinExistence type="predicted"/>